<dbReference type="PANTHER" id="PTHR38394">
    <property type="entry name" value="NEUROFILAMENT LIGHT PROTEIN"/>
    <property type="match status" value="1"/>
</dbReference>
<feature type="coiled-coil region" evidence="1">
    <location>
        <begin position="1"/>
        <end position="42"/>
    </location>
</feature>
<keyword evidence="3" id="KW-1185">Reference proteome</keyword>
<evidence type="ECO:0000313" key="3">
    <source>
        <dbReference type="Proteomes" id="UP000594638"/>
    </source>
</evidence>
<dbReference type="AlphaFoldDB" id="A0A8S0Q3J3"/>
<dbReference type="EMBL" id="CACTIH010000557">
    <property type="protein sequence ID" value="CAA2961508.1"/>
    <property type="molecule type" value="Genomic_DNA"/>
</dbReference>
<gene>
    <name evidence="2" type="ORF">OLEA9_A035563</name>
</gene>
<dbReference type="Gramene" id="OE9A035563T1">
    <property type="protein sequence ID" value="OE9A035563C1"/>
    <property type="gene ID" value="OE9A035563"/>
</dbReference>
<keyword evidence="1" id="KW-0175">Coiled coil</keyword>
<proteinExistence type="predicted"/>
<evidence type="ECO:0000313" key="2">
    <source>
        <dbReference type="EMBL" id="CAA2961508.1"/>
    </source>
</evidence>
<comment type="caution">
    <text evidence="2">The sequence shown here is derived from an EMBL/GenBank/DDBJ whole genome shotgun (WGS) entry which is preliminary data.</text>
</comment>
<accession>A0A8S0Q3J3</accession>
<sequence length="135" mass="15123">MESAISEIKKLEAEAGNTLQKLQETEMQIASKEKELETIRYQRLLLIAHAASAERSTAVEEGDVEEADILLVEAEAVVTEAKNLQPDKFKEEDFSNLPENFISMELILKLDSKQLTELASSVNILERLAMKVGNF</sequence>
<dbReference type="PANTHER" id="PTHR38394:SF1">
    <property type="entry name" value="NEUROFILAMENT LIGHT PROTEIN"/>
    <property type="match status" value="1"/>
</dbReference>
<dbReference type="Proteomes" id="UP000594638">
    <property type="component" value="Unassembled WGS sequence"/>
</dbReference>
<reference evidence="2 3" key="1">
    <citation type="submission" date="2019-12" db="EMBL/GenBank/DDBJ databases">
        <authorList>
            <person name="Alioto T."/>
            <person name="Alioto T."/>
            <person name="Gomez Garrido J."/>
        </authorList>
    </citation>
    <scope>NUCLEOTIDE SEQUENCE [LARGE SCALE GENOMIC DNA]</scope>
</reference>
<evidence type="ECO:0000256" key="1">
    <source>
        <dbReference type="SAM" id="Coils"/>
    </source>
</evidence>
<protein>
    <submittedName>
        <fullName evidence="2">Uncharacterized protein</fullName>
    </submittedName>
</protein>
<organism evidence="2 3">
    <name type="scientific">Olea europaea subsp. europaea</name>
    <dbReference type="NCBI Taxonomy" id="158383"/>
    <lineage>
        <taxon>Eukaryota</taxon>
        <taxon>Viridiplantae</taxon>
        <taxon>Streptophyta</taxon>
        <taxon>Embryophyta</taxon>
        <taxon>Tracheophyta</taxon>
        <taxon>Spermatophyta</taxon>
        <taxon>Magnoliopsida</taxon>
        <taxon>eudicotyledons</taxon>
        <taxon>Gunneridae</taxon>
        <taxon>Pentapetalae</taxon>
        <taxon>asterids</taxon>
        <taxon>lamiids</taxon>
        <taxon>Lamiales</taxon>
        <taxon>Oleaceae</taxon>
        <taxon>Oleeae</taxon>
        <taxon>Olea</taxon>
    </lineage>
</organism>
<dbReference type="OrthoDB" id="1301563at2759"/>
<name>A0A8S0Q3J3_OLEEU</name>